<keyword evidence="4" id="KW-1185">Reference proteome</keyword>
<sequence>MSVLAFLTTSLLLFPVLWLRQRIFVLTMRVMITYSGALLRMSISLKGVYLHLVGTPQVVPWGKQLWRKFIPPLTFLLFWRLCHDKVPINDLLSKKGLHMTSMCILCKKHADNVNNLFFDCCFAQNIWNWFAGFFNSDLLVSYLQGIFSILDGRFLAHAKAIFLSACLHIIEEIWRARNSHRFMEHVIHWISCTSSIISKVSWAGKGIKQGAHVGNTNGASAGTLSRAACGGIYRDHRSKHIGSFACFLGIGNAFFVDFMRVIFAMEYALSSNLLHFLLESDSRLVVWSLILGWWFWLALSRPWFLGRLEKNGIDVY</sequence>
<dbReference type="Pfam" id="PF13966">
    <property type="entry name" value="zf-RVT"/>
    <property type="match status" value="1"/>
</dbReference>
<keyword evidence="1" id="KW-0472">Membrane</keyword>
<dbReference type="AlphaFoldDB" id="A0A9D5AI37"/>
<dbReference type="Proteomes" id="UP001058974">
    <property type="component" value="Chromosome 5"/>
</dbReference>
<dbReference type="SUPFAM" id="SSF53098">
    <property type="entry name" value="Ribonuclease H-like"/>
    <property type="match status" value="1"/>
</dbReference>
<dbReference type="InterPro" id="IPR012337">
    <property type="entry name" value="RNaseH-like_sf"/>
</dbReference>
<dbReference type="InterPro" id="IPR044730">
    <property type="entry name" value="RNase_H-like_dom_plant"/>
</dbReference>
<keyword evidence="1" id="KW-0812">Transmembrane</keyword>
<evidence type="ECO:0000256" key="1">
    <source>
        <dbReference type="SAM" id="Phobius"/>
    </source>
</evidence>
<feature type="transmembrane region" description="Helical" evidence="1">
    <location>
        <begin position="241"/>
        <end position="263"/>
    </location>
</feature>
<reference evidence="3 4" key="1">
    <citation type="journal article" date="2022" name="Nat. Genet.">
        <title>Improved pea reference genome and pan-genome highlight genomic features and evolutionary characteristics.</title>
        <authorList>
            <person name="Yang T."/>
            <person name="Liu R."/>
            <person name="Luo Y."/>
            <person name="Hu S."/>
            <person name="Wang D."/>
            <person name="Wang C."/>
            <person name="Pandey M.K."/>
            <person name="Ge S."/>
            <person name="Xu Q."/>
            <person name="Li N."/>
            <person name="Li G."/>
            <person name="Huang Y."/>
            <person name="Saxena R.K."/>
            <person name="Ji Y."/>
            <person name="Li M."/>
            <person name="Yan X."/>
            <person name="He Y."/>
            <person name="Liu Y."/>
            <person name="Wang X."/>
            <person name="Xiang C."/>
            <person name="Varshney R.K."/>
            <person name="Ding H."/>
            <person name="Gao S."/>
            <person name="Zong X."/>
        </authorList>
    </citation>
    <scope>NUCLEOTIDE SEQUENCE [LARGE SCALE GENOMIC DNA]</scope>
    <source>
        <strain evidence="3 4">cv. Zhongwan 6</strain>
    </source>
</reference>
<dbReference type="Gramene" id="Psat05G0430800-T1">
    <property type="protein sequence ID" value="KAI5408426.1"/>
    <property type="gene ID" value="KIW84_054308"/>
</dbReference>
<protein>
    <recommendedName>
        <fullName evidence="2">Reverse transcriptase zinc-binding domain-containing protein</fullName>
    </recommendedName>
</protein>
<evidence type="ECO:0000313" key="4">
    <source>
        <dbReference type="Proteomes" id="UP001058974"/>
    </source>
</evidence>
<feature type="transmembrane region" description="Helical" evidence="1">
    <location>
        <begin position="284"/>
        <end position="304"/>
    </location>
</feature>
<proteinExistence type="predicted"/>
<evidence type="ECO:0000313" key="3">
    <source>
        <dbReference type="EMBL" id="KAI5408426.1"/>
    </source>
</evidence>
<gene>
    <name evidence="3" type="ORF">KIW84_054308</name>
</gene>
<dbReference type="InterPro" id="IPR026960">
    <property type="entry name" value="RVT-Znf"/>
</dbReference>
<keyword evidence="1" id="KW-1133">Transmembrane helix</keyword>
<accession>A0A9D5AI37</accession>
<dbReference type="EMBL" id="JAMSHJ010000005">
    <property type="protein sequence ID" value="KAI5408426.1"/>
    <property type="molecule type" value="Genomic_DNA"/>
</dbReference>
<name>A0A9D5AI37_PEA</name>
<comment type="caution">
    <text evidence="3">The sequence shown here is derived from an EMBL/GenBank/DDBJ whole genome shotgun (WGS) entry which is preliminary data.</text>
</comment>
<feature type="domain" description="Reverse transcriptase zinc-binding" evidence="2">
    <location>
        <begin position="45"/>
        <end position="127"/>
    </location>
</feature>
<evidence type="ECO:0000259" key="2">
    <source>
        <dbReference type="Pfam" id="PF13966"/>
    </source>
</evidence>
<organism evidence="3 4">
    <name type="scientific">Pisum sativum</name>
    <name type="common">Garden pea</name>
    <name type="synonym">Lathyrus oleraceus</name>
    <dbReference type="NCBI Taxonomy" id="3888"/>
    <lineage>
        <taxon>Eukaryota</taxon>
        <taxon>Viridiplantae</taxon>
        <taxon>Streptophyta</taxon>
        <taxon>Embryophyta</taxon>
        <taxon>Tracheophyta</taxon>
        <taxon>Spermatophyta</taxon>
        <taxon>Magnoliopsida</taxon>
        <taxon>eudicotyledons</taxon>
        <taxon>Gunneridae</taxon>
        <taxon>Pentapetalae</taxon>
        <taxon>rosids</taxon>
        <taxon>fabids</taxon>
        <taxon>Fabales</taxon>
        <taxon>Fabaceae</taxon>
        <taxon>Papilionoideae</taxon>
        <taxon>50 kb inversion clade</taxon>
        <taxon>NPAAA clade</taxon>
        <taxon>Hologalegina</taxon>
        <taxon>IRL clade</taxon>
        <taxon>Fabeae</taxon>
        <taxon>Lathyrus</taxon>
    </lineage>
</organism>
<dbReference type="CDD" id="cd06222">
    <property type="entry name" value="RNase_H_like"/>
    <property type="match status" value="1"/>
</dbReference>